<dbReference type="NCBIfam" id="NF004226">
    <property type="entry name" value="PRK05673.1"/>
    <property type="match status" value="1"/>
</dbReference>
<dbReference type="EC" id="2.7.7.7" evidence="3"/>
<reference evidence="11" key="1">
    <citation type="submission" date="2020-02" db="EMBL/GenBank/DDBJ databases">
        <authorList>
            <person name="Meier V. D."/>
        </authorList>
    </citation>
    <scope>NUCLEOTIDE SEQUENCE</scope>
    <source>
        <strain evidence="11">AVDCRST_MAG45</strain>
    </source>
</reference>
<dbReference type="InterPro" id="IPR004805">
    <property type="entry name" value="DnaE2/DnaE/PolC"/>
</dbReference>
<evidence type="ECO:0000256" key="4">
    <source>
        <dbReference type="ARBA" id="ARBA00019114"/>
    </source>
</evidence>
<dbReference type="GO" id="GO:0005737">
    <property type="term" value="C:cytoplasm"/>
    <property type="evidence" value="ECO:0007669"/>
    <property type="project" value="UniProtKB-SubCell"/>
</dbReference>
<proteinExistence type="inferred from homology"/>
<gene>
    <name evidence="11" type="ORF">AVDCRST_MAG45-2477</name>
</gene>
<dbReference type="SUPFAM" id="SSF50249">
    <property type="entry name" value="Nucleic acid-binding proteins"/>
    <property type="match status" value="1"/>
</dbReference>
<dbReference type="SMART" id="SM00481">
    <property type="entry name" value="POLIIIAc"/>
    <property type="match status" value="1"/>
</dbReference>
<comment type="similarity">
    <text evidence="2">Belongs to the DNA polymerase type-C family. DnaE subfamily.</text>
</comment>
<evidence type="ECO:0000313" key="11">
    <source>
        <dbReference type="EMBL" id="CAA9520655.1"/>
    </source>
</evidence>
<evidence type="ECO:0000256" key="9">
    <source>
        <dbReference type="ARBA" id="ARBA00049244"/>
    </source>
</evidence>
<dbReference type="Gene3D" id="2.40.50.140">
    <property type="entry name" value="Nucleic acid-binding proteins"/>
    <property type="match status" value="1"/>
</dbReference>
<dbReference type="Gene3D" id="1.10.10.1600">
    <property type="entry name" value="Bacterial DNA polymerase III alpha subunit, thumb domain"/>
    <property type="match status" value="1"/>
</dbReference>
<dbReference type="Pfam" id="PF01336">
    <property type="entry name" value="tRNA_anti-codon"/>
    <property type="match status" value="1"/>
</dbReference>
<dbReference type="Gene3D" id="1.10.150.870">
    <property type="match status" value="1"/>
</dbReference>
<dbReference type="PANTHER" id="PTHR32294:SF0">
    <property type="entry name" value="DNA POLYMERASE III SUBUNIT ALPHA"/>
    <property type="match status" value="1"/>
</dbReference>
<dbReference type="InterPro" id="IPR011708">
    <property type="entry name" value="DNA_pol3_alpha_NTPase_dom"/>
</dbReference>
<dbReference type="GO" id="GO:0008408">
    <property type="term" value="F:3'-5' exonuclease activity"/>
    <property type="evidence" value="ECO:0007669"/>
    <property type="project" value="InterPro"/>
</dbReference>
<evidence type="ECO:0000256" key="8">
    <source>
        <dbReference type="ARBA" id="ARBA00022932"/>
    </source>
</evidence>
<feature type="domain" description="Polymerase/histidinol phosphatase N-terminal" evidence="10">
    <location>
        <begin position="7"/>
        <end position="74"/>
    </location>
</feature>
<dbReference type="InterPro" id="IPR004013">
    <property type="entry name" value="PHP_dom"/>
</dbReference>
<protein>
    <recommendedName>
        <fullName evidence="4">DNA polymerase III subunit alpha</fullName>
        <ecNumber evidence="3">2.7.7.7</ecNumber>
    </recommendedName>
</protein>
<sequence>MSAPSCAHLHVHSEYSLLDGACGVDALAARAAELGQPALGLTDHGVMNGALELYKACSKHGIKPILGLEAYLVDDIRSEAVRYERNHLTLLAASDEGFRNLTKLSSAGFLEGYRRGKANVDLELLSRYAGGVIALTGCLQSRSCRRLVEDNPAEARAHVDELLGVFGPEDVYFELQRNGIADQDKANAGIARIAREVGRPVVGTADVHYLRREDFDHHRALLCVQTKSTLEQPKMSFDTNEFYLKGSQEMADSFAAWPEALPTTLEIAERCSVELELDKMLIPRYPTPNGEPEPSYLRGLAEEGLRRRYGDPVRAEARERLEMELAVIERMGFAAYFLIVWDFVTYAKDQGIAVGPGRGSAAGSIVSYALRITDVDPLGHGLLFERFLNAERISMPDIDIDFSVKGRERVIQYVAEKYGRDSVAQIATFGRMAPRAATRDAARVLGFDYATGDRLAKLIPEPIMGRSPSFDDCMKEGEELAKAYAEDGQARQVVDVARGLEGIVRNSSIHAAAVVISDRPLTDIVPLQLAEDTDEDGNRVHRTITQYSMGPIEDIGLLKMDFLGLRNLDVIESALDIIERSTGARPDMAHLPLDDVKTYEMLARGESVGVFQFESDGMREALRKVRPTEFEDLVALVALYRPGAMRHIDTYARNKRNPERVTYVDERLRPITESTYSVILYQEQSMQIAKEIAGFSGPEADDLRKAIGKKLRDKMASLRERFFEGARATNTPDRVIKELWAANEAAADYSFNKAHAACYALISYRTAWLRANHPAEYMAALISSVMQTKDKVPFFVSRCEEMGVEVMPPDVNESGHDFVVLREEGGNGEGAAAKIRFGLDAVKNVGGAAVEAVLNARAEGGPFRSIWDFCERVDCRAVNKRAIESLVRCGALDSTSATRSGMLAVLEQAQGAGQKTQQDALLGQGSIFDFDEPEGTNGSSPNGVNPFRQELPVPALADSRQDMNAWEKETLGLFLSSHPLKEVRAALRARVDCGLAELADKRDGEWVTVGGMIAECKRIRTRKGEPMMFATLDDLEGQVEILVFSSAYADNEDKLDVDSVVVLRGRVDHKEGGETKIVVQEVEPFAPSPDEVERASARAATASAPARLRLQLAAAVPAAFLDDLKDLVSHFPGRHELVLEVGERMLVLGPDYRVSDSSAFRADVASLAGGELSVV</sequence>
<keyword evidence="7" id="KW-0235">DNA replication</keyword>
<name>A0A6J4TDX2_9ACTN</name>
<evidence type="ECO:0000256" key="5">
    <source>
        <dbReference type="ARBA" id="ARBA00022679"/>
    </source>
</evidence>
<evidence type="ECO:0000256" key="6">
    <source>
        <dbReference type="ARBA" id="ARBA00022695"/>
    </source>
</evidence>
<dbReference type="CDD" id="cd04485">
    <property type="entry name" value="DnaE_OBF"/>
    <property type="match status" value="1"/>
</dbReference>
<dbReference type="EMBL" id="CADCVU010000212">
    <property type="protein sequence ID" value="CAA9520655.1"/>
    <property type="molecule type" value="Genomic_DNA"/>
</dbReference>
<dbReference type="InterPro" id="IPR016195">
    <property type="entry name" value="Pol/histidinol_Pase-like"/>
</dbReference>
<dbReference type="GO" id="GO:0003887">
    <property type="term" value="F:DNA-directed DNA polymerase activity"/>
    <property type="evidence" value="ECO:0007669"/>
    <property type="project" value="UniProtKB-KW"/>
</dbReference>
<dbReference type="GO" id="GO:0006260">
    <property type="term" value="P:DNA replication"/>
    <property type="evidence" value="ECO:0007669"/>
    <property type="project" value="UniProtKB-KW"/>
</dbReference>
<organism evidence="11">
    <name type="scientific">uncultured Solirubrobacterales bacterium</name>
    <dbReference type="NCBI Taxonomy" id="768556"/>
    <lineage>
        <taxon>Bacteria</taxon>
        <taxon>Bacillati</taxon>
        <taxon>Actinomycetota</taxon>
        <taxon>Thermoleophilia</taxon>
        <taxon>Solirubrobacterales</taxon>
        <taxon>environmental samples</taxon>
    </lineage>
</organism>
<evidence type="ECO:0000256" key="7">
    <source>
        <dbReference type="ARBA" id="ARBA00022705"/>
    </source>
</evidence>
<dbReference type="CDD" id="cd12113">
    <property type="entry name" value="PHP_PolIIIA_DnaE3"/>
    <property type="match status" value="1"/>
</dbReference>
<dbReference type="Pfam" id="PF02811">
    <property type="entry name" value="PHP"/>
    <property type="match status" value="1"/>
</dbReference>
<dbReference type="Gene3D" id="3.20.20.140">
    <property type="entry name" value="Metal-dependent hydrolases"/>
    <property type="match status" value="1"/>
</dbReference>
<dbReference type="Pfam" id="PF14579">
    <property type="entry name" value="HHH_6"/>
    <property type="match status" value="1"/>
</dbReference>
<dbReference type="InterPro" id="IPR041931">
    <property type="entry name" value="DNA_pol3_alpha_thumb_dom"/>
</dbReference>
<evidence type="ECO:0000256" key="2">
    <source>
        <dbReference type="ARBA" id="ARBA00009496"/>
    </source>
</evidence>
<accession>A0A6J4TDX2</accession>
<evidence type="ECO:0000259" key="10">
    <source>
        <dbReference type="SMART" id="SM00481"/>
    </source>
</evidence>
<dbReference type="InterPro" id="IPR040982">
    <property type="entry name" value="DNA_pol3_finger"/>
</dbReference>
<dbReference type="InterPro" id="IPR012340">
    <property type="entry name" value="NA-bd_OB-fold"/>
</dbReference>
<dbReference type="Pfam" id="PF17657">
    <property type="entry name" value="DNA_pol3_finger"/>
    <property type="match status" value="1"/>
</dbReference>
<dbReference type="InterPro" id="IPR004365">
    <property type="entry name" value="NA-bd_OB_tRNA"/>
</dbReference>
<dbReference type="NCBIfam" id="TIGR00594">
    <property type="entry name" value="polc"/>
    <property type="match status" value="1"/>
</dbReference>
<comment type="catalytic activity">
    <reaction evidence="9">
        <text>DNA(n) + a 2'-deoxyribonucleoside 5'-triphosphate = DNA(n+1) + diphosphate</text>
        <dbReference type="Rhea" id="RHEA:22508"/>
        <dbReference type="Rhea" id="RHEA-COMP:17339"/>
        <dbReference type="Rhea" id="RHEA-COMP:17340"/>
        <dbReference type="ChEBI" id="CHEBI:33019"/>
        <dbReference type="ChEBI" id="CHEBI:61560"/>
        <dbReference type="ChEBI" id="CHEBI:173112"/>
        <dbReference type="EC" id="2.7.7.7"/>
    </reaction>
</comment>
<keyword evidence="5 11" id="KW-0808">Transferase</keyword>
<dbReference type="SUPFAM" id="SSF89550">
    <property type="entry name" value="PHP domain-like"/>
    <property type="match status" value="1"/>
</dbReference>
<keyword evidence="8" id="KW-0239">DNA-directed DNA polymerase</keyword>
<evidence type="ECO:0000256" key="3">
    <source>
        <dbReference type="ARBA" id="ARBA00012417"/>
    </source>
</evidence>
<keyword evidence="6 11" id="KW-0548">Nucleotidyltransferase</keyword>
<dbReference type="Pfam" id="PF07733">
    <property type="entry name" value="DNA_pol3_alpha"/>
    <property type="match status" value="1"/>
</dbReference>
<dbReference type="PANTHER" id="PTHR32294">
    <property type="entry name" value="DNA POLYMERASE III SUBUNIT ALPHA"/>
    <property type="match status" value="1"/>
</dbReference>
<dbReference type="InterPro" id="IPR029460">
    <property type="entry name" value="DNAPol_HHH"/>
</dbReference>
<evidence type="ECO:0000256" key="1">
    <source>
        <dbReference type="ARBA" id="ARBA00004496"/>
    </source>
</evidence>
<dbReference type="AlphaFoldDB" id="A0A6J4TDX2"/>
<comment type="subcellular location">
    <subcellularLocation>
        <location evidence="1">Cytoplasm</location>
    </subcellularLocation>
</comment>
<dbReference type="GO" id="GO:0003676">
    <property type="term" value="F:nucleic acid binding"/>
    <property type="evidence" value="ECO:0007669"/>
    <property type="project" value="InterPro"/>
</dbReference>
<dbReference type="InterPro" id="IPR003141">
    <property type="entry name" value="Pol/His_phosphatase_N"/>
</dbReference>